<dbReference type="Gene3D" id="1.10.510.10">
    <property type="entry name" value="Transferase(Phosphotransferase) domain 1"/>
    <property type="match status" value="1"/>
</dbReference>
<dbReference type="GO" id="GO:0005524">
    <property type="term" value="F:ATP binding"/>
    <property type="evidence" value="ECO:0007669"/>
    <property type="project" value="InterPro"/>
</dbReference>
<dbReference type="SUPFAM" id="SSF56112">
    <property type="entry name" value="Protein kinase-like (PK-like)"/>
    <property type="match status" value="1"/>
</dbReference>
<dbReference type="Proteomes" id="UP001161757">
    <property type="component" value="Unassembled WGS sequence"/>
</dbReference>
<dbReference type="EMBL" id="JAJGCB010000001">
    <property type="protein sequence ID" value="KAJ8995692.1"/>
    <property type="molecule type" value="Genomic_DNA"/>
</dbReference>
<evidence type="ECO:0000313" key="3">
    <source>
        <dbReference type="Proteomes" id="UP001161757"/>
    </source>
</evidence>
<dbReference type="PANTHER" id="PTHR44167">
    <property type="entry name" value="OVARIAN-SPECIFIC SERINE/THREONINE-PROTEIN KINASE LOK-RELATED"/>
    <property type="match status" value="1"/>
</dbReference>
<gene>
    <name evidence="2" type="ORF">HRR80_000452</name>
</gene>
<accession>A0AAN6F1U0</accession>
<dbReference type="Pfam" id="PF00069">
    <property type="entry name" value="Pkinase"/>
    <property type="match status" value="1"/>
</dbReference>
<evidence type="ECO:0000313" key="2">
    <source>
        <dbReference type="EMBL" id="KAJ8995692.1"/>
    </source>
</evidence>
<dbReference type="GO" id="GO:0005634">
    <property type="term" value="C:nucleus"/>
    <property type="evidence" value="ECO:0007669"/>
    <property type="project" value="TreeGrafter"/>
</dbReference>
<proteinExistence type="predicted"/>
<feature type="domain" description="Protein kinase" evidence="1">
    <location>
        <begin position="1"/>
        <end position="269"/>
    </location>
</feature>
<dbReference type="InterPro" id="IPR011009">
    <property type="entry name" value="Kinase-like_dom_sf"/>
</dbReference>
<dbReference type="PANTHER" id="PTHR44167:SF24">
    <property type="entry name" value="SERINE_THREONINE-PROTEIN KINASE CHK2"/>
    <property type="match status" value="1"/>
</dbReference>
<organism evidence="2 3">
    <name type="scientific">Exophiala dermatitidis</name>
    <name type="common">Black yeast-like fungus</name>
    <name type="synonym">Wangiella dermatitidis</name>
    <dbReference type="NCBI Taxonomy" id="5970"/>
    <lineage>
        <taxon>Eukaryota</taxon>
        <taxon>Fungi</taxon>
        <taxon>Dikarya</taxon>
        <taxon>Ascomycota</taxon>
        <taxon>Pezizomycotina</taxon>
        <taxon>Eurotiomycetes</taxon>
        <taxon>Chaetothyriomycetidae</taxon>
        <taxon>Chaetothyriales</taxon>
        <taxon>Herpotrichiellaceae</taxon>
        <taxon>Exophiala</taxon>
    </lineage>
</organism>
<name>A0AAN6F1U0_EXODE</name>
<comment type="caution">
    <text evidence="2">The sequence shown here is derived from an EMBL/GenBank/DDBJ whole genome shotgun (WGS) entry which is preliminary data.</text>
</comment>
<evidence type="ECO:0000259" key="1">
    <source>
        <dbReference type="PROSITE" id="PS50011"/>
    </source>
</evidence>
<dbReference type="PROSITE" id="PS50011">
    <property type="entry name" value="PROTEIN_KINASE_DOM"/>
    <property type="match status" value="1"/>
</dbReference>
<protein>
    <recommendedName>
        <fullName evidence="1">Protein kinase domain-containing protein</fullName>
    </recommendedName>
</protein>
<dbReference type="GO" id="GO:0044773">
    <property type="term" value="P:mitotic DNA damage checkpoint signaling"/>
    <property type="evidence" value="ECO:0007669"/>
    <property type="project" value="TreeGrafter"/>
</dbReference>
<sequence length="269" mass="30963">MPPKHVQGSTARIIITGNRAAKIYRGNDENFQRECNVLRRLGRHPNVVELLDVQLEDRTLVLQAGRCLREILQEGERDMDISDERQEKWVSGLACGLQYVHDNNIIHADLNAANVIISGDDHDVAMWLDFGGSQIDDQEALANYDEYSYRPPEFPDDPPVSRATDIFAFGCTVFEIETGAPPFYHETKHMSQAGKMSYLEDKYRQRLYPSVENLRFGRIIMGCWEGRYESMNDLNQDLNSMDVQRSQPLSWYDSIPAMRTAIRNGLRRF</sequence>
<dbReference type="InterPro" id="IPR000719">
    <property type="entry name" value="Prot_kinase_dom"/>
</dbReference>
<dbReference type="GO" id="GO:0004674">
    <property type="term" value="F:protein serine/threonine kinase activity"/>
    <property type="evidence" value="ECO:0007669"/>
    <property type="project" value="TreeGrafter"/>
</dbReference>
<dbReference type="AlphaFoldDB" id="A0AAN6F1U0"/>
<dbReference type="GO" id="GO:0005737">
    <property type="term" value="C:cytoplasm"/>
    <property type="evidence" value="ECO:0007669"/>
    <property type="project" value="TreeGrafter"/>
</dbReference>
<reference evidence="2" key="1">
    <citation type="submission" date="2023-01" db="EMBL/GenBank/DDBJ databases">
        <title>Exophiala dermititidis isolated from Cystic Fibrosis Patient.</title>
        <authorList>
            <person name="Kurbessoian T."/>
            <person name="Crocker A."/>
            <person name="Murante D."/>
            <person name="Hogan D.A."/>
            <person name="Stajich J.E."/>
        </authorList>
    </citation>
    <scope>NUCLEOTIDE SEQUENCE</scope>
    <source>
        <strain evidence="2">Ex8</strain>
    </source>
</reference>